<dbReference type="HOGENOM" id="CLU_037457_0_0_1"/>
<dbReference type="Proteomes" id="UP000016922">
    <property type="component" value="Unassembled WGS sequence"/>
</dbReference>
<dbReference type="RefSeq" id="XP_008084526.1">
    <property type="nucleotide sequence ID" value="XM_008086335.1"/>
</dbReference>
<evidence type="ECO:0000313" key="3">
    <source>
        <dbReference type="EMBL" id="EPE28618.1"/>
    </source>
</evidence>
<dbReference type="GeneID" id="19468786"/>
<organism evidence="3 4">
    <name type="scientific">Glarea lozoyensis (strain ATCC 20868 / MF5171)</name>
    <dbReference type="NCBI Taxonomy" id="1116229"/>
    <lineage>
        <taxon>Eukaryota</taxon>
        <taxon>Fungi</taxon>
        <taxon>Dikarya</taxon>
        <taxon>Ascomycota</taxon>
        <taxon>Pezizomycotina</taxon>
        <taxon>Leotiomycetes</taxon>
        <taxon>Helotiales</taxon>
        <taxon>Helotiaceae</taxon>
        <taxon>Glarea</taxon>
    </lineage>
</organism>
<feature type="compositionally biased region" description="Polar residues" evidence="1">
    <location>
        <begin position="55"/>
        <end position="65"/>
    </location>
</feature>
<reference evidence="3 4" key="1">
    <citation type="journal article" date="2013" name="BMC Genomics">
        <title>Genomics-driven discovery of the pneumocandin biosynthetic gene cluster in the fungus Glarea lozoyensis.</title>
        <authorList>
            <person name="Chen L."/>
            <person name="Yue Q."/>
            <person name="Zhang X."/>
            <person name="Xiang M."/>
            <person name="Wang C."/>
            <person name="Li S."/>
            <person name="Che Y."/>
            <person name="Ortiz-Lopez F.J."/>
            <person name="Bills G.F."/>
            <person name="Liu X."/>
            <person name="An Z."/>
        </authorList>
    </citation>
    <scope>NUCLEOTIDE SEQUENCE [LARGE SCALE GENOMIC DNA]</scope>
    <source>
        <strain evidence="4">ATCC 20868 / MF5171</strain>
    </source>
</reference>
<evidence type="ECO:0000256" key="1">
    <source>
        <dbReference type="SAM" id="MobiDB-lite"/>
    </source>
</evidence>
<feature type="transmembrane region" description="Helical" evidence="2">
    <location>
        <begin position="203"/>
        <end position="224"/>
    </location>
</feature>
<keyword evidence="4" id="KW-1185">Reference proteome</keyword>
<dbReference type="EMBL" id="KE145368">
    <property type="protein sequence ID" value="EPE28618.1"/>
    <property type="molecule type" value="Genomic_DNA"/>
</dbReference>
<protein>
    <submittedName>
        <fullName evidence="3">Uncharacterized protein</fullName>
    </submittedName>
</protein>
<evidence type="ECO:0000313" key="4">
    <source>
        <dbReference type="Proteomes" id="UP000016922"/>
    </source>
</evidence>
<feature type="region of interest" description="Disordered" evidence="1">
    <location>
        <begin position="1"/>
        <end position="20"/>
    </location>
</feature>
<sequence length="289" mass="31740">MSHSNGYRNLTSSPKSLGHRALTKAQPVLKLHIPKAPEEVYQPRPEGPYNDHPLRQNSYATTRTRPSIPPRQHTLSSTKSHKSVNSNDTFSNYSHPTLKSQDSSLSQHNPYISMLLDLDSIPLLHSILASASTWLLLAGFVILPTAFESLNTAKLSGTSETIYNSVHHVPILVLASISSSFGVIGMLFVWLKNSTNYIWITNKIFMPGVLNSTVGLLNTLVNVYGSRDGKWGNTAKVTGSVEVGILGVCGLLWAFYFFAKLGGVKRVHDRQMRADRGVGLGIEKSGRMV</sequence>
<gene>
    <name evidence="3" type="ORF">GLAREA_09739</name>
</gene>
<keyword evidence="2" id="KW-0812">Transmembrane</keyword>
<dbReference type="OrthoDB" id="3254104at2759"/>
<keyword evidence="2" id="KW-0472">Membrane</keyword>
<dbReference type="eggNOG" id="ENOG502S05V">
    <property type="taxonomic scope" value="Eukaryota"/>
</dbReference>
<feature type="transmembrane region" description="Helical" evidence="2">
    <location>
        <begin position="123"/>
        <end position="147"/>
    </location>
</feature>
<feature type="compositionally biased region" description="Polar residues" evidence="1">
    <location>
        <begin position="73"/>
        <end position="93"/>
    </location>
</feature>
<dbReference type="KEGG" id="glz:GLAREA_09739"/>
<feature type="transmembrane region" description="Helical" evidence="2">
    <location>
        <begin position="167"/>
        <end position="191"/>
    </location>
</feature>
<name>S3DQ51_GLAL2</name>
<dbReference type="AlphaFoldDB" id="S3DQ51"/>
<feature type="compositionally biased region" description="Polar residues" evidence="1">
    <location>
        <begin position="1"/>
        <end position="15"/>
    </location>
</feature>
<proteinExistence type="predicted"/>
<dbReference type="OMA" id="GMESIMV"/>
<keyword evidence="2" id="KW-1133">Transmembrane helix</keyword>
<feature type="region of interest" description="Disordered" evidence="1">
    <location>
        <begin position="26"/>
        <end position="93"/>
    </location>
</feature>
<evidence type="ECO:0000256" key="2">
    <source>
        <dbReference type="SAM" id="Phobius"/>
    </source>
</evidence>
<accession>S3DQ51</accession>
<feature type="transmembrane region" description="Helical" evidence="2">
    <location>
        <begin position="244"/>
        <end position="263"/>
    </location>
</feature>